<feature type="compositionally biased region" description="Polar residues" evidence="1">
    <location>
        <begin position="69"/>
        <end position="94"/>
    </location>
</feature>
<dbReference type="Gramene" id="Ma11_t07400.1">
    <property type="protein sequence ID" value="Ma11_p07400.1"/>
    <property type="gene ID" value="Ma11_g07400"/>
</dbReference>
<dbReference type="PANTHER" id="PTHR34802">
    <property type="entry name" value="CHORISMATE SYNTHASE"/>
    <property type="match status" value="1"/>
</dbReference>
<gene>
    <name evidence="2" type="ORF">GSMUA_17990.1</name>
</gene>
<dbReference type="EMBL" id="HG996475">
    <property type="protein sequence ID" value="CAG1863829.1"/>
    <property type="molecule type" value="Genomic_DNA"/>
</dbReference>
<evidence type="ECO:0000313" key="3">
    <source>
        <dbReference type="EnsemblPlants" id="Ma11_p07400.1"/>
    </source>
</evidence>
<keyword evidence="4" id="KW-1185">Reference proteome</keyword>
<feature type="region of interest" description="Disordered" evidence="1">
    <location>
        <begin position="69"/>
        <end position="206"/>
    </location>
</feature>
<proteinExistence type="predicted"/>
<organism evidence="3 4">
    <name type="scientific">Musa acuminata subsp. malaccensis</name>
    <name type="common">Wild banana</name>
    <name type="synonym">Musa malaccensis</name>
    <dbReference type="NCBI Taxonomy" id="214687"/>
    <lineage>
        <taxon>Eukaryota</taxon>
        <taxon>Viridiplantae</taxon>
        <taxon>Streptophyta</taxon>
        <taxon>Embryophyta</taxon>
        <taxon>Tracheophyta</taxon>
        <taxon>Spermatophyta</taxon>
        <taxon>Magnoliopsida</taxon>
        <taxon>Liliopsida</taxon>
        <taxon>Zingiberales</taxon>
        <taxon>Musaceae</taxon>
        <taxon>Musa</taxon>
    </lineage>
</organism>
<dbReference type="Proteomes" id="UP000012960">
    <property type="component" value="Unplaced"/>
</dbReference>
<dbReference type="OMA" id="HADIEPA"/>
<accession>A0A804L5A6</accession>
<dbReference type="PANTHER" id="PTHR34802:SF1">
    <property type="entry name" value="CHORISMATE SYNTHASE"/>
    <property type="match status" value="1"/>
</dbReference>
<reference evidence="2" key="1">
    <citation type="submission" date="2021-03" db="EMBL/GenBank/DDBJ databases">
        <authorList>
            <consortium name="Genoscope - CEA"/>
            <person name="William W."/>
        </authorList>
    </citation>
    <scope>NUCLEOTIDE SEQUENCE</scope>
    <source>
        <strain evidence="2">Doubled-haploid Pahang</strain>
    </source>
</reference>
<dbReference type="InParanoid" id="A0A804L5A6"/>
<evidence type="ECO:0000313" key="4">
    <source>
        <dbReference type="Proteomes" id="UP000012960"/>
    </source>
</evidence>
<protein>
    <submittedName>
        <fullName evidence="2">(wild Malaysian banana) hypothetical protein</fullName>
    </submittedName>
</protein>
<evidence type="ECO:0000256" key="1">
    <source>
        <dbReference type="SAM" id="MobiDB-lite"/>
    </source>
</evidence>
<evidence type="ECO:0000313" key="2">
    <source>
        <dbReference type="EMBL" id="CAG1863829.1"/>
    </source>
</evidence>
<sequence>MSLDSEDQELLERKYVSEKQPKVSYTREYLLSFSNLDICKKLPSGFDASILSSEFDEASIIVNEQQRGVGRLTQSTKHSEYGSSPPNRLETTGSFPRGNFGRWDAHSSGTSNKDGDVQSNHEGSTQDSGRHSGTQSRRFLQHPEHDGLLGSGTYPRPSGYAGSSAPKARMAGHFQLNRTHEPYQPPRPYKALPFQRKDDKDSCNDETFGLANYSSEDRVEEEQRRRESFELMRKEQQKALQGKQKQIPDNQKEKLDADIIALLENSADKKSILNETHKADDSSSLSINDSSRPLTMRVPLSRPLVPPGFSNTTLNKILPIQPSNTNSSEARFVDTVDNLPLDGTDNGQEKRNQTDPFLNNRMLNNGSISDVLVNDTDKIAIPASGLEVMKLLADAENISCAASGLHKTNKVCEGILENDDSGKNEKTSEITHTLVEDSSLLILEKLLGHSLSKSSGSPISSENQDFKTDEETWVPTISESSKFASWFVKEENKHLDDFSSKDLLTMIVNNENVGSPASVDSSNKAIEHMAPSLPFKHSDMTKKLDASPAPSPVVLTCEDLEQLILTDTKGSSSNLPHAVLGTGMTKDGKLERQKSEVDDHASQHLLSLLQKGTKKEKEMVSVTSPALEIGSLERFSITDTCSGVNLGIVESNSCNSETVSSSEKNLTLEALFGSAFMSELQSAQAPVSVQRVVDDGVNTTAIPTSLGLPFPSPDVQCILGVGKEQRNSPVEDLKFSAADFEEKAPETHLPDEHSLISGMTSSQLPHRINRVRPLDPGLDPLNRNQQMKSMGPEGIHHCPYLNFPENIVPYNNPHHGSDPRINPAAYNLMLQQMPIPGNFPQQVFLQGLPRGVPLSHPMNHMQGYIPKISNVHNMSLHHQQPNYDGLGMGMQGSLVGSGGKNHPEAFQRLIEMELRANAKPVHPAAAGNIPDMYGPELGMSFRYS</sequence>
<dbReference type="OrthoDB" id="1923709at2759"/>
<dbReference type="FunCoup" id="A0A804L5A6">
    <property type="interactions" value="4543"/>
</dbReference>
<name>A0A804L5A6_MUSAM</name>
<reference evidence="3" key="2">
    <citation type="submission" date="2021-05" db="UniProtKB">
        <authorList>
            <consortium name="EnsemblPlants"/>
        </authorList>
    </citation>
    <scope>IDENTIFICATION</scope>
    <source>
        <strain evidence="3">subsp. malaccensis</strain>
    </source>
</reference>
<dbReference type="AlphaFoldDB" id="A0A804L5A6"/>
<feature type="compositionally biased region" description="Polar residues" evidence="1">
    <location>
        <begin position="107"/>
        <end position="138"/>
    </location>
</feature>
<dbReference type="EnsemblPlants" id="Ma11_t07400.1">
    <property type="protein sequence ID" value="Ma11_p07400.1"/>
    <property type="gene ID" value="Ma11_g07400"/>
</dbReference>